<dbReference type="RefSeq" id="WP_358351937.1">
    <property type="nucleotide sequence ID" value="NZ_JBEZFP010000018.1"/>
</dbReference>
<accession>A0ABV3DDK7</accession>
<sequence>MGRDEAFRDIYREHYNAVLRYAWRRVGPDAAHDVAAEVFLIAWRRWETVPRLDPLPWLYGVGRGVVQNHHRTENRGQMLEARLMVEPDPPTRDLADRTAERNSVVSAWQSLGETDREVLALVGWEGLDVPTAAMVMQCSVPAFTARLYRAKRRLRTALDRQDKAAEEAPEPPGAPARVGLEERCV</sequence>
<dbReference type="InterPro" id="IPR039425">
    <property type="entry name" value="RNA_pol_sigma-70-like"/>
</dbReference>
<dbReference type="SUPFAM" id="SSF88946">
    <property type="entry name" value="Sigma2 domain of RNA polymerase sigma factors"/>
    <property type="match status" value="1"/>
</dbReference>
<dbReference type="InterPro" id="IPR007627">
    <property type="entry name" value="RNA_pol_sigma70_r2"/>
</dbReference>
<organism evidence="7 8">
    <name type="scientific">Streptodolium elevatio</name>
    <dbReference type="NCBI Taxonomy" id="3157996"/>
    <lineage>
        <taxon>Bacteria</taxon>
        <taxon>Bacillati</taxon>
        <taxon>Actinomycetota</taxon>
        <taxon>Actinomycetes</taxon>
        <taxon>Kitasatosporales</taxon>
        <taxon>Streptomycetaceae</taxon>
        <taxon>Streptodolium</taxon>
    </lineage>
</organism>
<comment type="caution">
    <text evidence="7">The sequence shown here is derived from an EMBL/GenBank/DDBJ whole genome shotgun (WGS) entry which is preliminary data.</text>
</comment>
<evidence type="ECO:0000256" key="3">
    <source>
        <dbReference type="ARBA" id="ARBA00023082"/>
    </source>
</evidence>
<dbReference type="NCBIfam" id="TIGR02937">
    <property type="entry name" value="sigma70-ECF"/>
    <property type="match status" value="1"/>
</dbReference>
<evidence type="ECO:0000256" key="2">
    <source>
        <dbReference type="ARBA" id="ARBA00023015"/>
    </source>
</evidence>
<feature type="region of interest" description="Disordered" evidence="5">
    <location>
        <begin position="159"/>
        <end position="185"/>
    </location>
</feature>
<keyword evidence="8" id="KW-1185">Reference proteome</keyword>
<comment type="similarity">
    <text evidence="1">Belongs to the sigma-70 factor family. ECF subfamily.</text>
</comment>
<evidence type="ECO:0000256" key="4">
    <source>
        <dbReference type="ARBA" id="ARBA00023163"/>
    </source>
</evidence>
<dbReference type="InterPro" id="IPR013324">
    <property type="entry name" value="RNA_pol_sigma_r3/r4-like"/>
</dbReference>
<dbReference type="Proteomes" id="UP001551482">
    <property type="component" value="Unassembled WGS sequence"/>
</dbReference>
<dbReference type="InterPro" id="IPR013325">
    <property type="entry name" value="RNA_pol_sigma_r2"/>
</dbReference>
<evidence type="ECO:0000256" key="5">
    <source>
        <dbReference type="SAM" id="MobiDB-lite"/>
    </source>
</evidence>
<keyword evidence="4" id="KW-0804">Transcription</keyword>
<dbReference type="InterPro" id="IPR014284">
    <property type="entry name" value="RNA_pol_sigma-70_dom"/>
</dbReference>
<feature type="domain" description="RNA polymerase sigma-70 region 2" evidence="6">
    <location>
        <begin position="10"/>
        <end position="75"/>
    </location>
</feature>
<gene>
    <name evidence="7" type="ORF">AB0C36_09955</name>
</gene>
<evidence type="ECO:0000313" key="8">
    <source>
        <dbReference type="Proteomes" id="UP001551482"/>
    </source>
</evidence>
<dbReference type="Gene3D" id="1.10.1740.10">
    <property type="match status" value="1"/>
</dbReference>
<evidence type="ECO:0000259" key="6">
    <source>
        <dbReference type="Pfam" id="PF04542"/>
    </source>
</evidence>
<dbReference type="Pfam" id="PF04542">
    <property type="entry name" value="Sigma70_r2"/>
    <property type="match status" value="1"/>
</dbReference>
<dbReference type="InterPro" id="IPR036388">
    <property type="entry name" value="WH-like_DNA-bd_sf"/>
</dbReference>
<protein>
    <submittedName>
        <fullName evidence="7">Sigma-70 family RNA polymerase sigma factor</fullName>
    </submittedName>
</protein>
<proteinExistence type="inferred from homology"/>
<reference evidence="7 8" key="1">
    <citation type="submission" date="2024-06" db="EMBL/GenBank/DDBJ databases">
        <title>The Natural Products Discovery Center: Release of the First 8490 Sequenced Strains for Exploring Actinobacteria Biosynthetic Diversity.</title>
        <authorList>
            <person name="Kalkreuter E."/>
            <person name="Kautsar S.A."/>
            <person name="Yang D."/>
            <person name="Bader C.D."/>
            <person name="Teijaro C.N."/>
            <person name="Fluegel L."/>
            <person name="Davis C.M."/>
            <person name="Simpson J.R."/>
            <person name="Lauterbach L."/>
            <person name="Steele A.D."/>
            <person name="Gui C."/>
            <person name="Meng S."/>
            <person name="Li G."/>
            <person name="Viehrig K."/>
            <person name="Ye F."/>
            <person name="Su P."/>
            <person name="Kiefer A.F."/>
            <person name="Nichols A."/>
            <person name="Cepeda A.J."/>
            <person name="Yan W."/>
            <person name="Fan B."/>
            <person name="Jiang Y."/>
            <person name="Adhikari A."/>
            <person name="Zheng C.-J."/>
            <person name="Schuster L."/>
            <person name="Cowan T.M."/>
            <person name="Smanski M.J."/>
            <person name="Chevrette M.G."/>
            <person name="De Carvalho L.P.S."/>
            <person name="Shen B."/>
        </authorList>
    </citation>
    <scope>NUCLEOTIDE SEQUENCE [LARGE SCALE GENOMIC DNA]</scope>
    <source>
        <strain evidence="7 8">NPDC048946</strain>
    </source>
</reference>
<dbReference type="EMBL" id="JBEZFP010000018">
    <property type="protein sequence ID" value="MEU8133820.1"/>
    <property type="molecule type" value="Genomic_DNA"/>
</dbReference>
<dbReference type="Gene3D" id="1.10.10.10">
    <property type="entry name" value="Winged helix-like DNA-binding domain superfamily/Winged helix DNA-binding domain"/>
    <property type="match status" value="1"/>
</dbReference>
<keyword evidence="2" id="KW-0805">Transcription regulation</keyword>
<evidence type="ECO:0000256" key="1">
    <source>
        <dbReference type="ARBA" id="ARBA00010641"/>
    </source>
</evidence>
<dbReference type="PANTHER" id="PTHR43133">
    <property type="entry name" value="RNA POLYMERASE ECF-TYPE SIGMA FACTO"/>
    <property type="match status" value="1"/>
</dbReference>
<dbReference type="PANTHER" id="PTHR43133:SF25">
    <property type="entry name" value="RNA POLYMERASE SIGMA FACTOR RFAY-RELATED"/>
    <property type="match status" value="1"/>
</dbReference>
<evidence type="ECO:0000313" key="7">
    <source>
        <dbReference type="EMBL" id="MEU8133820.1"/>
    </source>
</evidence>
<name>A0ABV3DDK7_9ACTN</name>
<dbReference type="SUPFAM" id="SSF88659">
    <property type="entry name" value="Sigma3 and sigma4 domains of RNA polymerase sigma factors"/>
    <property type="match status" value="1"/>
</dbReference>
<keyword evidence="3" id="KW-0731">Sigma factor</keyword>